<dbReference type="EMBL" id="CP000139">
    <property type="protein sequence ID" value="ABR38349.1"/>
    <property type="molecule type" value="Genomic_DNA"/>
</dbReference>
<sequence>MFLVSSLLFFEVLHSIVSSKPDGMRIWSEMLNSVAFLRDLWKSHKNPIFLRFELPFVSRVRFLFFIPMGNTEFLNFFHFFDFIRSCVQNYFFTPEIGIVKQLKNNEVWCIFMAFSKALKKATELAKSNFTNM</sequence>
<dbReference type="Proteomes" id="UP000002861">
    <property type="component" value="Chromosome"/>
</dbReference>
<dbReference type="KEGG" id="bvu:BVU_0643"/>
<protein>
    <submittedName>
        <fullName evidence="1">Uncharacterized protein</fullName>
    </submittedName>
</protein>
<gene>
    <name evidence="1" type="ordered locus">BVU_0643</name>
</gene>
<evidence type="ECO:0000313" key="1">
    <source>
        <dbReference type="EMBL" id="ABR38349.1"/>
    </source>
</evidence>
<proteinExistence type="predicted"/>
<evidence type="ECO:0000313" key="2">
    <source>
        <dbReference type="Proteomes" id="UP000002861"/>
    </source>
</evidence>
<dbReference type="PaxDb" id="435590-BVU_0643"/>
<accession>A6KY35</accession>
<name>A6KY35_PHOV8</name>
<dbReference type="HOGENOM" id="CLU_173815_0_0_10"/>
<dbReference type="eggNOG" id="ENOG5033XCF">
    <property type="taxonomic scope" value="Bacteria"/>
</dbReference>
<dbReference type="AlphaFoldDB" id="A6KY35"/>
<reference evidence="1 2" key="1">
    <citation type="journal article" date="2007" name="PLoS Biol.">
        <title>Evolution of symbiotic bacteria in the distal human intestine.</title>
        <authorList>
            <person name="Xu J."/>
            <person name="Mahowald M.A."/>
            <person name="Ley R.E."/>
            <person name="Lozupone C.A."/>
            <person name="Hamady M."/>
            <person name="Martens E.C."/>
            <person name="Henrissat B."/>
            <person name="Coutinho P.M."/>
            <person name="Minx P."/>
            <person name="Latreille P."/>
            <person name="Cordum H."/>
            <person name="Van Brunt A."/>
            <person name="Kim K."/>
            <person name="Fulton R.S."/>
            <person name="Fulton L.A."/>
            <person name="Clifton S.W."/>
            <person name="Wilson R.K."/>
            <person name="Knight R.D."/>
            <person name="Gordon J.I."/>
        </authorList>
    </citation>
    <scope>NUCLEOTIDE SEQUENCE [LARGE SCALE GENOMIC DNA]</scope>
    <source>
        <strain evidence="2">ATCC 8482 / DSM 1447 / JCM 5826 / CCUG 4940 / NBRC 14291 / NCTC 11154</strain>
    </source>
</reference>
<organism evidence="1 2">
    <name type="scientific">Phocaeicola vulgatus (strain ATCC 8482 / DSM 1447 / JCM 5826 / CCUG 4940 / NBRC 14291 / NCTC 11154)</name>
    <name type="common">Bacteroides vulgatus</name>
    <dbReference type="NCBI Taxonomy" id="435590"/>
    <lineage>
        <taxon>Bacteria</taxon>
        <taxon>Pseudomonadati</taxon>
        <taxon>Bacteroidota</taxon>
        <taxon>Bacteroidia</taxon>
        <taxon>Bacteroidales</taxon>
        <taxon>Bacteroidaceae</taxon>
        <taxon>Phocaeicola</taxon>
    </lineage>
</organism>